<evidence type="ECO:0000256" key="1">
    <source>
        <dbReference type="SAM" id="Phobius"/>
    </source>
</evidence>
<feature type="transmembrane region" description="Helical" evidence="1">
    <location>
        <begin position="133"/>
        <end position="149"/>
    </location>
</feature>
<proteinExistence type="predicted"/>
<organism evidence="2 3">
    <name type="scientific">Adineta ricciae</name>
    <name type="common">Rotifer</name>
    <dbReference type="NCBI Taxonomy" id="249248"/>
    <lineage>
        <taxon>Eukaryota</taxon>
        <taxon>Metazoa</taxon>
        <taxon>Spiralia</taxon>
        <taxon>Gnathifera</taxon>
        <taxon>Rotifera</taxon>
        <taxon>Eurotatoria</taxon>
        <taxon>Bdelloidea</taxon>
        <taxon>Adinetida</taxon>
        <taxon>Adinetidae</taxon>
        <taxon>Adineta</taxon>
    </lineage>
</organism>
<accession>A0A815S2T0</accession>
<dbReference type="Proteomes" id="UP000663852">
    <property type="component" value="Unassembled WGS sequence"/>
</dbReference>
<keyword evidence="1" id="KW-0472">Membrane</keyword>
<dbReference type="AlphaFoldDB" id="A0A815S2T0"/>
<evidence type="ECO:0000313" key="3">
    <source>
        <dbReference type="Proteomes" id="UP000663852"/>
    </source>
</evidence>
<dbReference type="EMBL" id="CAJNOJ010000562">
    <property type="protein sequence ID" value="CAF1485290.1"/>
    <property type="molecule type" value="Genomic_DNA"/>
</dbReference>
<sequence>MTTMHVSDQFIVAKTLREQASSFNSQTHLNTTKVIKRTIKYTHAQYICPEEQWNEQINCYLASNDVFILVGDMHTRHTKEILHNMSNLIVRTVHQLLYRRLITNEQYGNIMFYNQRIDFNVNQLNFIIKMENVTIYLMALVHAFIQIFFSSSSSSSSSSISI</sequence>
<comment type="caution">
    <text evidence="2">The sequence shown here is derived from an EMBL/GenBank/DDBJ whole genome shotgun (WGS) entry which is preliminary data.</text>
</comment>
<keyword evidence="1" id="KW-1133">Transmembrane helix</keyword>
<evidence type="ECO:0000313" key="2">
    <source>
        <dbReference type="EMBL" id="CAF1485290.1"/>
    </source>
</evidence>
<name>A0A815S2T0_ADIRI</name>
<reference evidence="2" key="1">
    <citation type="submission" date="2021-02" db="EMBL/GenBank/DDBJ databases">
        <authorList>
            <person name="Nowell W R."/>
        </authorList>
    </citation>
    <scope>NUCLEOTIDE SEQUENCE</scope>
</reference>
<protein>
    <submittedName>
        <fullName evidence="2">Uncharacterized protein</fullName>
    </submittedName>
</protein>
<gene>
    <name evidence="2" type="ORF">EDS130_LOCUS41687</name>
</gene>
<keyword evidence="1" id="KW-0812">Transmembrane</keyword>